<organism evidence="1 2">
    <name type="scientific">Gossypium arboreum</name>
    <name type="common">Tree cotton</name>
    <name type="synonym">Gossypium nanking</name>
    <dbReference type="NCBI Taxonomy" id="29729"/>
    <lineage>
        <taxon>Eukaryota</taxon>
        <taxon>Viridiplantae</taxon>
        <taxon>Streptophyta</taxon>
        <taxon>Embryophyta</taxon>
        <taxon>Tracheophyta</taxon>
        <taxon>Spermatophyta</taxon>
        <taxon>Magnoliopsida</taxon>
        <taxon>eudicotyledons</taxon>
        <taxon>Gunneridae</taxon>
        <taxon>Pentapetalae</taxon>
        <taxon>rosids</taxon>
        <taxon>malvids</taxon>
        <taxon>Malvales</taxon>
        <taxon>Malvaceae</taxon>
        <taxon>Malvoideae</taxon>
        <taxon>Gossypium</taxon>
    </lineage>
</organism>
<evidence type="ECO:0000313" key="1">
    <source>
        <dbReference type="EMBL" id="KAK5775623.1"/>
    </source>
</evidence>
<accession>A0ABR0MP77</accession>
<protein>
    <submittedName>
        <fullName evidence="1">Uncharacterized protein</fullName>
    </submittedName>
</protein>
<comment type="caution">
    <text evidence="1">The sequence shown here is derived from an EMBL/GenBank/DDBJ whole genome shotgun (WGS) entry which is preliminary data.</text>
</comment>
<dbReference type="EMBL" id="JARKNE010000012">
    <property type="protein sequence ID" value="KAK5775623.1"/>
    <property type="molecule type" value="Genomic_DNA"/>
</dbReference>
<sequence>MVIGSWKTNTDIKRGSVQCTDIRGAIRVSIAIFGRQEYSHKHPYDSYGYATRWVATIMGGQATMSSMSNALEKLLEAIQCQVEMSNLVEEVKHDILKLDKEVYRTIIEMTRRIWLFKKSSDLETMMRS</sequence>
<evidence type="ECO:0000313" key="2">
    <source>
        <dbReference type="Proteomes" id="UP001358586"/>
    </source>
</evidence>
<gene>
    <name evidence="1" type="ORF">PVK06_043536</name>
</gene>
<name>A0ABR0MP77_GOSAR</name>
<reference evidence="1 2" key="1">
    <citation type="submission" date="2023-03" db="EMBL/GenBank/DDBJ databases">
        <title>WGS of Gossypium arboreum.</title>
        <authorList>
            <person name="Yu D."/>
        </authorList>
    </citation>
    <scope>NUCLEOTIDE SEQUENCE [LARGE SCALE GENOMIC DNA]</scope>
    <source>
        <tissue evidence="1">Leaf</tissue>
    </source>
</reference>
<dbReference type="Proteomes" id="UP001358586">
    <property type="component" value="Chromosome 12"/>
</dbReference>
<proteinExistence type="predicted"/>
<keyword evidence="2" id="KW-1185">Reference proteome</keyword>